<feature type="transmembrane region" description="Helical" evidence="2">
    <location>
        <begin position="439"/>
        <end position="460"/>
    </location>
</feature>
<dbReference type="GeneID" id="5471764"/>
<evidence type="ECO:0000313" key="4">
    <source>
        <dbReference type="Proteomes" id="UP000008333"/>
    </source>
</evidence>
<keyword evidence="2" id="KW-0812">Transmembrane</keyword>
<evidence type="ECO:0000256" key="2">
    <source>
        <dbReference type="SAM" id="Phobius"/>
    </source>
</evidence>
<dbReference type="InParanoid" id="A5KD36"/>
<proteinExistence type="predicted"/>
<dbReference type="RefSeq" id="XP_001612527.1">
    <property type="nucleotide sequence ID" value="XM_001612477.1"/>
</dbReference>
<name>A5KD36_PLAVS</name>
<evidence type="ECO:0000313" key="3">
    <source>
        <dbReference type="EMBL" id="EDL42734.1"/>
    </source>
</evidence>
<feature type="compositionally biased region" description="Basic and acidic residues" evidence="1">
    <location>
        <begin position="355"/>
        <end position="367"/>
    </location>
</feature>
<feature type="compositionally biased region" description="Polar residues" evidence="1">
    <location>
        <begin position="132"/>
        <end position="146"/>
    </location>
</feature>
<feature type="compositionally biased region" description="Polar residues" evidence="1">
    <location>
        <begin position="391"/>
        <end position="409"/>
    </location>
</feature>
<dbReference type="AlphaFoldDB" id="A5KD36"/>
<dbReference type="Proteomes" id="UP000008333">
    <property type="component" value="Unassembled WGS sequence"/>
</dbReference>
<accession>A5KD36</accession>
<evidence type="ECO:0000256" key="1">
    <source>
        <dbReference type="SAM" id="MobiDB-lite"/>
    </source>
</evidence>
<keyword evidence="4" id="KW-1185">Reference proteome</keyword>
<organism evidence="3 4">
    <name type="scientific">Plasmodium vivax (strain Salvador I)</name>
    <dbReference type="NCBI Taxonomy" id="126793"/>
    <lineage>
        <taxon>Eukaryota</taxon>
        <taxon>Sar</taxon>
        <taxon>Alveolata</taxon>
        <taxon>Apicomplexa</taxon>
        <taxon>Aconoidasida</taxon>
        <taxon>Haemosporida</taxon>
        <taxon>Plasmodiidae</taxon>
        <taxon>Plasmodium</taxon>
        <taxon>Plasmodium (Plasmodium)</taxon>
    </lineage>
</organism>
<keyword evidence="2" id="KW-0472">Membrane</keyword>
<comment type="caution">
    <text evidence="3">The sequence shown here is derived from an EMBL/GenBank/DDBJ whole genome shotgun (WGS) entry which is preliminary data.</text>
</comment>
<sequence>MSSWWSRSSSSSISIYEKYWKNDCINKYGVYKNDIEQRINNFNNRRLTPFKQQWDILNNYIRKKNDEITDCVNKKYISADFYADKSIKYFSERCRNESTCRHNPVTSVKKARASQKETKTTCKGGVECNKQLSSKQPANSKSQLSVAQEDPKPKSPKVHASTEQGRKHANLQESQQEIENVEAKQDIKPSGNFVVSEPATSEPNFNSNSSPSGESEKKAQSLPVLANPANNELGTGLKDSASQNPPEGESDLSDTPKVTNLLRSNIQSGPNSVQVVDNETAASHSNGHLNPVSNFSCPGYSHEEPIGAPYICPRTADRVNYTEESTDKEATPDGGAILGIVDNLGITDSSVLSRGDDADLDEYRSTPKQDVSVMSSEFPDPDHKTTCREGATSSETDNGTPCNAENGSGLVTDNGNISDIFGKIFEAISNKDHIIKTSIPIGIVLLLGLLFKYTSLWRILTKNKRKEPVDMNEELHTVLQEASIMDEERSIPFSYSAFEYSS</sequence>
<protein>
    <submittedName>
        <fullName evidence="3">Variable surface protein Vir18, putative</fullName>
    </submittedName>
</protein>
<gene>
    <name evidence="3" type="ORF">PVX_017650</name>
</gene>
<dbReference type="VEuPathDB" id="PlasmoDB:PVX_017650"/>
<feature type="compositionally biased region" description="Low complexity" evidence="1">
    <location>
        <begin position="201"/>
        <end position="213"/>
    </location>
</feature>
<keyword evidence="2" id="KW-1133">Transmembrane helix</keyword>
<dbReference type="PhylomeDB" id="A5KD36"/>
<feature type="region of interest" description="Disordered" evidence="1">
    <location>
        <begin position="355"/>
        <end position="409"/>
    </location>
</feature>
<dbReference type="KEGG" id="pvx:PVX_017650"/>
<dbReference type="EMBL" id="AAKM01000109">
    <property type="protein sequence ID" value="EDL42734.1"/>
    <property type="molecule type" value="Genomic_DNA"/>
</dbReference>
<reference evidence="3 4" key="1">
    <citation type="journal article" date="2008" name="Nature">
        <title>Comparative genomics of the neglected human malaria parasite Plasmodium vivax.</title>
        <authorList>
            <person name="Carlton J.M."/>
            <person name="Adams J.H."/>
            <person name="Silva J.C."/>
            <person name="Bidwell S.L."/>
            <person name="Lorenzi H."/>
            <person name="Caler E."/>
            <person name="Crabtree J."/>
            <person name="Angiuoli S.V."/>
            <person name="Merino E.F."/>
            <person name="Amedeo P."/>
            <person name="Cheng Q."/>
            <person name="Coulson R.M."/>
            <person name="Crabb B.S."/>
            <person name="Del Portillo H.A."/>
            <person name="Essien K."/>
            <person name="Feldblyum T.V."/>
            <person name="Fernandez-Becerra C."/>
            <person name="Gilson P.R."/>
            <person name="Gueye A.H."/>
            <person name="Guo X."/>
            <person name="Kang'a S."/>
            <person name="Kooij T.W."/>
            <person name="Korsinczky M."/>
            <person name="Meyer E.V."/>
            <person name="Nene V."/>
            <person name="Paulsen I."/>
            <person name="White O."/>
            <person name="Ralph S.A."/>
            <person name="Ren Q."/>
            <person name="Sargeant T.J."/>
            <person name="Salzberg S.L."/>
            <person name="Stoeckert C.J."/>
            <person name="Sullivan S.A."/>
            <person name="Yamamoto M.M."/>
            <person name="Hoffman S.L."/>
            <person name="Wortman J.R."/>
            <person name="Gardner M.J."/>
            <person name="Galinski M.R."/>
            <person name="Barnwell J.W."/>
            <person name="Fraser-Liggett C.M."/>
        </authorList>
    </citation>
    <scope>NUCLEOTIDE SEQUENCE [LARGE SCALE GENOMIC DNA]</scope>
    <source>
        <strain evidence="3 4">Salvador I</strain>
    </source>
</reference>
<dbReference type="OMA" id="NDEITDC"/>
<feature type="region of interest" description="Disordered" evidence="1">
    <location>
        <begin position="132"/>
        <end position="256"/>
    </location>
</feature>